<gene>
    <name evidence="2" type="ORF">E1284_32800</name>
</gene>
<proteinExistence type="predicted"/>
<organism evidence="2 3">
    <name type="scientific">Actinomadura bangladeshensis</name>
    <dbReference type="NCBI Taxonomy" id="453573"/>
    <lineage>
        <taxon>Bacteria</taxon>
        <taxon>Bacillati</taxon>
        <taxon>Actinomycetota</taxon>
        <taxon>Actinomycetes</taxon>
        <taxon>Streptosporangiales</taxon>
        <taxon>Thermomonosporaceae</taxon>
        <taxon>Actinomadura</taxon>
    </lineage>
</organism>
<name>A0A4R4NDF1_9ACTN</name>
<dbReference type="GO" id="GO:0016747">
    <property type="term" value="F:acyltransferase activity, transferring groups other than amino-acyl groups"/>
    <property type="evidence" value="ECO:0007669"/>
    <property type="project" value="InterPro"/>
</dbReference>
<dbReference type="AlphaFoldDB" id="A0A4R4NDF1"/>
<comment type="caution">
    <text evidence="2">The sequence shown here is derived from an EMBL/GenBank/DDBJ whole genome shotgun (WGS) entry which is preliminary data.</text>
</comment>
<dbReference type="InterPro" id="IPR000182">
    <property type="entry name" value="GNAT_dom"/>
</dbReference>
<keyword evidence="2" id="KW-0808">Transferase</keyword>
<protein>
    <submittedName>
        <fullName evidence="2">GNAT family N-acetyltransferase</fullName>
    </submittedName>
</protein>
<dbReference type="Proteomes" id="UP000295431">
    <property type="component" value="Unassembled WGS sequence"/>
</dbReference>
<dbReference type="RefSeq" id="WP_131944048.1">
    <property type="nucleotide sequence ID" value="NZ_BAAAMX010000049.1"/>
</dbReference>
<dbReference type="Gene3D" id="3.40.630.30">
    <property type="match status" value="1"/>
</dbReference>
<sequence>MAASSPIVHRRFDSAGARAQRDVVSQIHRDAYSDRIATGDEFASDEAFMTRFDAYTARDGFGLIIAYVDSEPTPQPVGQTWGWPLPPETKWWEGLEDPPDPDFTQEDGHRTFALSEIMVGRPWTGKGIARSLHDELLRPRTEKRATLLVRPDNPAYAIYERWGWRKAARLRPGWPGAPLMDVLMLPLPLNPSRTEGA</sequence>
<dbReference type="PROSITE" id="PS51186">
    <property type="entry name" value="GNAT"/>
    <property type="match status" value="1"/>
</dbReference>
<evidence type="ECO:0000313" key="2">
    <source>
        <dbReference type="EMBL" id="TDC07178.1"/>
    </source>
</evidence>
<feature type="domain" description="N-acetyltransferase" evidence="1">
    <location>
        <begin position="7"/>
        <end position="188"/>
    </location>
</feature>
<dbReference type="SUPFAM" id="SSF55729">
    <property type="entry name" value="Acyl-CoA N-acyltransferases (Nat)"/>
    <property type="match status" value="1"/>
</dbReference>
<evidence type="ECO:0000313" key="3">
    <source>
        <dbReference type="Proteomes" id="UP000295431"/>
    </source>
</evidence>
<evidence type="ECO:0000259" key="1">
    <source>
        <dbReference type="PROSITE" id="PS51186"/>
    </source>
</evidence>
<dbReference type="OrthoDB" id="4536199at2"/>
<dbReference type="EMBL" id="SMJW01000248">
    <property type="protein sequence ID" value="TDC07178.1"/>
    <property type="molecule type" value="Genomic_DNA"/>
</dbReference>
<dbReference type="InterPro" id="IPR016181">
    <property type="entry name" value="Acyl_CoA_acyltransferase"/>
</dbReference>
<keyword evidence="3" id="KW-1185">Reference proteome</keyword>
<accession>A0A4R4NDF1</accession>
<reference evidence="2 3" key="1">
    <citation type="submission" date="2019-03" db="EMBL/GenBank/DDBJ databases">
        <title>Draft genome sequences of novel Actinobacteria.</title>
        <authorList>
            <person name="Sahin N."/>
            <person name="Ay H."/>
            <person name="Saygin H."/>
        </authorList>
    </citation>
    <scope>NUCLEOTIDE SEQUENCE [LARGE SCALE GENOMIC DNA]</scope>
    <source>
        <strain evidence="2 3">DSM 45347</strain>
    </source>
</reference>